<dbReference type="PANTHER" id="PTHR37302">
    <property type="entry name" value="SLR1116 PROTEIN"/>
    <property type="match status" value="1"/>
</dbReference>
<dbReference type="AlphaFoldDB" id="A0A934MLS7"/>
<proteinExistence type="inferred from homology"/>
<gene>
    <name evidence="4" type="ORF">JFN88_14945</name>
</gene>
<evidence type="ECO:0000256" key="2">
    <source>
        <dbReference type="ARBA" id="ARBA00022723"/>
    </source>
</evidence>
<dbReference type="Proteomes" id="UP000640274">
    <property type="component" value="Unassembled WGS sequence"/>
</dbReference>
<feature type="binding site" evidence="3">
    <location>
        <position position="143"/>
    </location>
    <ligand>
        <name>a divalent metal cation</name>
        <dbReference type="ChEBI" id="CHEBI:60240"/>
    </ligand>
</feature>
<dbReference type="EMBL" id="JAELUP010000077">
    <property type="protein sequence ID" value="MBJ6362530.1"/>
    <property type="molecule type" value="Genomic_DNA"/>
</dbReference>
<dbReference type="RefSeq" id="WP_199020073.1">
    <property type="nucleotide sequence ID" value="NZ_JAELUP010000077.1"/>
</dbReference>
<dbReference type="GO" id="GO:0046872">
    <property type="term" value="F:metal ion binding"/>
    <property type="evidence" value="ECO:0007669"/>
    <property type="project" value="UniProtKB-KW"/>
</dbReference>
<dbReference type="InterPro" id="IPR007837">
    <property type="entry name" value="DinB"/>
</dbReference>
<comment type="caution">
    <text evidence="4">The sequence shown here is derived from an EMBL/GenBank/DDBJ whole genome shotgun (WGS) entry which is preliminary data.</text>
</comment>
<dbReference type="Gene3D" id="1.20.120.450">
    <property type="entry name" value="dinb family like domain"/>
    <property type="match status" value="1"/>
</dbReference>
<keyword evidence="5" id="KW-1185">Reference proteome</keyword>
<dbReference type="Pfam" id="PF05163">
    <property type="entry name" value="DinB"/>
    <property type="match status" value="1"/>
</dbReference>
<evidence type="ECO:0000313" key="4">
    <source>
        <dbReference type="EMBL" id="MBJ6362530.1"/>
    </source>
</evidence>
<dbReference type="PANTHER" id="PTHR37302:SF1">
    <property type="entry name" value="PROTEIN DINB"/>
    <property type="match status" value="1"/>
</dbReference>
<protein>
    <submittedName>
        <fullName evidence="4">Damage-inducible protein DinB</fullName>
    </submittedName>
</protein>
<evidence type="ECO:0000256" key="1">
    <source>
        <dbReference type="ARBA" id="ARBA00008635"/>
    </source>
</evidence>
<dbReference type="InterPro" id="IPR034660">
    <property type="entry name" value="DinB/YfiT-like"/>
</dbReference>
<name>A0A934MLS7_9BACL</name>
<accession>A0A934MLS7</accession>
<reference evidence="4" key="1">
    <citation type="submission" date="2020-12" db="EMBL/GenBank/DDBJ databases">
        <authorList>
            <person name="Huq M.A."/>
        </authorList>
    </citation>
    <scope>NUCLEOTIDE SEQUENCE</scope>
    <source>
        <strain evidence="4">MAHUQ-46</strain>
    </source>
</reference>
<sequence length="173" mass="20025">MKHYALQQYDYHVWANKKVCAHLQELSQEVYQKEITSVFPTIYDAMTHIYVIDCNWLAFLSSGGVTDMSAEYFQELKETTDQLVAATEGKRIEELGQMMDELSERFRTFITKHEGIEALCPSGTFKARYIDFIQHLVNHGTYHRGNVTAMLRQIGHPGTPTDFGFYLYTCFTN</sequence>
<dbReference type="SUPFAM" id="SSF109854">
    <property type="entry name" value="DinB/YfiT-like putative metalloenzymes"/>
    <property type="match status" value="1"/>
</dbReference>
<evidence type="ECO:0000313" key="5">
    <source>
        <dbReference type="Proteomes" id="UP000640274"/>
    </source>
</evidence>
<comment type="similarity">
    <text evidence="1">Belongs to the DinB family.</text>
</comment>
<evidence type="ECO:0000256" key="3">
    <source>
        <dbReference type="PIRSR" id="PIRSR607837-1"/>
    </source>
</evidence>
<organism evidence="4 5">
    <name type="scientific">Paenibacillus roseus</name>
    <dbReference type="NCBI Taxonomy" id="2798579"/>
    <lineage>
        <taxon>Bacteria</taxon>
        <taxon>Bacillati</taxon>
        <taxon>Bacillota</taxon>
        <taxon>Bacilli</taxon>
        <taxon>Bacillales</taxon>
        <taxon>Paenibacillaceae</taxon>
        <taxon>Paenibacillus</taxon>
    </lineage>
</organism>
<feature type="binding site" evidence="3">
    <location>
        <position position="139"/>
    </location>
    <ligand>
        <name>a divalent metal cation</name>
        <dbReference type="ChEBI" id="CHEBI:60240"/>
    </ligand>
</feature>
<feature type="binding site" evidence="3">
    <location>
        <position position="48"/>
    </location>
    <ligand>
        <name>a divalent metal cation</name>
        <dbReference type="ChEBI" id="CHEBI:60240"/>
    </ligand>
</feature>
<keyword evidence="2 3" id="KW-0479">Metal-binding</keyword>